<sequence length="130" mass="14729">MNSSVPFTKQTLNKSWSNKQVDPEETIEEMEIINLEEAIEDHKVISAITEEETVDHAVLFLDRAPPPTEWGTQTTTTILNKPIKPTTTPQTTNKQQPLQHPYRWDRSRGQTSTVCSPMASHNQSSHGAYQ</sequence>
<comment type="caution">
    <text evidence="2">The sequence shown here is derived from an EMBL/GenBank/DDBJ whole genome shotgun (WGS) entry which is preliminary data.</text>
</comment>
<feature type="compositionally biased region" description="Polar residues" evidence="1">
    <location>
        <begin position="109"/>
        <end position="130"/>
    </location>
</feature>
<reference evidence="2" key="1">
    <citation type="journal article" date="2020" name="Microb. Genom.">
        <title>Genetic diversity of clinical and environmental Mucorales isolates obtained from an investigation of mucormycosis cases among solid organ transplant recipients.</title>
        <authorList>
            <person name="Nguyen M.H."/>
            <person name="Kaul D."/>
            <person name="Muto C."/>
            <person name="Cheng S.J."/>
            <person name="Richter R.A."/>
            <person name="Bruno V.M."/>
            <person name="Liu G."/>
            <person name="Beyhan S."/>
            <person name="Sundermann A.J."/>
            <person name="Mounaud S."/>
            <person name="Pasculle A.W."/>
            <person name="Nierman W.C."/>
            <person name="Driscoll E."/>
            <person name="Cumbie R."/>
            <person name="Clancy C.J."/>
            <person name="Dupont C.L."/>
        </authorList>
    </citation>
    <scope>NUCLEOTIDE SEQUENCE</scope>
    <source>
        <strain evidence="2">GL16</strain>
    </source>
</reference>
<dbReference type="AlphaFoldDB" id="A0A9P6XLY7"/>
<feature type="region of interest" description="Disordered" evidence="1">
    <location>
        <begin position="64"/>
        <end position="130"/>
    </location>
</feature>
<evidence type="ECO:0000313" key="2">
    <source>
        <dbReference type="EMBL" id="KAG1523773.1"/>
    </source>
</evidence>
<dbReference type="Proteomes" id="UP000717996">
    <property type="component" value="Unassembled WGS sequence"/>
</dbReference>
<accession>A0A9P6XLY7</accession>
<protein>
    <submittedName>
        <fullName evidence="2">Uncharacterized protein</fullName>
    </submittedName>
</protein>
<name>A0A9P6XLY7_RHIOR</name>
<evidence type="ECO:0000256" key="1">
    <source>
        <dbReference type="SAM" id="MobiDB-lite"/>
    </source>
</evidence>
<organism evidence="2 3">
    <name type="scientific">Rhizopus oryzae</name>
    <name type="common">Mucormycosis agent</name>
    <name type="synonym">Rhizopus arrhizus var. delemar</name>
    <dbReference type="NCBI Taxonomy" id="64495"/>
    <lineage>
        <taxon>Eukaryota</taxon>
        <taxon>Fungi</taxon>
        <taxon>Fungi incertae sedis</taxon>
        <taxon>Mucoromycota</taxon>
        <taxon>Mucoromycotina</taxon>
        <taxon>Mucoromycetes</taxon>
        <taxon>Mucorales</taxon>
        <taxon>Mucorineae</taxon>
        <taxon>Rhizopodaceae</taxon>
        <taxon>Rhizopus</taxon>
    </lineage>
</organism>
<feature type="compositionally biased region" description="Low complexity" evidence="1">
    <location>
        <begin position="69"/>
        <end position="97"/>
    </location>
</feature>
<evidence type="ECO:0000313" key="3">
    <source>
        <dbReference type="Proteomes" id="UP000717996"/>
    </source>
</evidence>
<feature type="compositionally biased region" description="Polar residues" evidence="1">
    <location>
        <begin position="1"/>
        <end position="20"/>
    </location>
</feature>
<proteinExistence type="predicted"/>
<gene>
    <name evidence="2" type="ORF">G6F51_014486</name>
</gene>
<feature type="region of interest" description="Disordered" evidence="1">
    <location>
        <begin position="1"/>
        <end position="23"/>
    </location>
</feature>
<dbReference type="EMBL" id="JAANIT010011005">
    <property type="protein sequence ID" value="KAG1523773.1"/>
    <property type="molecule type" value="Genomic_DNA"/>
</dbReference>